<evidence type="ECO:0000256" key="9">
    <source>
        <dbReference type="ARBA" id="ARBA00023146"/>
    </source>
</evidence>
<evidence type="ECO:0000256" key="8">
    <source>
        <dbReference type="ARBA" id="ARBA00022917"/>
    </source>
</evidence>
<dbReference type="InterPro" id="IPR014729">
    <property type="entry name" value="Rossmann-like_a/b/a_fold"/>
</dbReference>
<comment type="similarity">
    <text evidence="2 10">Belongs to the class-I aminoacyl-tRNA synthetase family. Glutamate--tRNA ligase type 1 subfamily.</text>
</comment>
<protein>
    <recommendedName>
        <fullName evidence="10">Glutamate--tRNA ligase</fullName>
        <ecNumber evidence="10">6.1.1.17</ecNumber>
    </recommendedName>
    <alternativeName>
        <fullName evidence="10">Glutamyl-tRNA synthetase</fullName>
        <shortName evidence="10">GluRS</shortName>
    </alternativeName>
</protein>
<comment type="cofactor">
    <cofactor evidence="10">
        <name>Zn(2+)</name>
        <dbReference type="ChEBI" id="CHEBI:29105"/>
    </cofactor>
    <text evidence="10">Binds 1 zinc ion per subunit.</text>
</comment>
<keyword evidence="10" id="KW-0862">Zinc</keyword>
<dbReference type="SUPFAM" id="SSF48163">
    <property type="entry name" value="An anticodon-binding domain of class I aminoacyl-tRNA synthetases"/>
    <property type="match status" value="1"/>
</dbReference>
<dbReference type="InterPro" id="IPR020058">
    <property type="entry name" value="Glu/Gln-tRNA-synth_Ib_cat-dom"/>
</dbReference>
<dbReference type="SUPFAM" id="SSF52374">
    <property type="entry name" value="Nucleotidylyl transferase"/>
    <property type="match status" value="1"/>
</dbReference>
<evidence type="ECO:0000259" key="12">
    <source>
        <dbReference type="Pfam" id="PF19269"/>
    </source>
</evidence>
<dbReference type="OrthoDB" id="9807503at2"/>
<keyword evidence="9 10" id="KW-0030">Aminoacyl-tRNA synthetase</keyword>
<comment type="function">
    <text evidence="10">Catalyzes the attachment of glutamate to tRNA(Glu) in a two-step reaction: glutamate is first activated by ATP to form Glu-AMP and then transferred to the acceptor end of tRNA(Glu).</text>
</comment>
<dbReference type="HAMAP" id="MF_00022">
    <property type="entry name" value="Glu_tRNA_synth_type1"/>
    <property type="match status" value="1"/>
</dbReference>
<feature type="short sequence motif" description="'HIGH' region" evidence="10">
    <location>
        <begin position="9"/>
        <end position="19"/>
    </location>
</feature>
<evidence type="ECO:0000313" key="14">
    <source>
        <dbReference type="Proteomes" id="UP000030512"/>
    </source>
</evidence>
<dbReference type="Proteomes" id="UP000030512">
    <property type="component" value="Chromosome"/>
</dbReference>
<dbReference type="PROSITE" id="PS00178">
    <property type="entry name" value="AA_TRNA_LIGASE_I"/>
    <property type="match status" value="1"/>
</dbReference>
<evidence type="ECO:0000256" key="5">
    <source>
        <dbReference type="ARBA" id="ARBA00022598"/>
    </source>
</evidence>
<dbReference type="Gene3D" id="1.10.10.350">
    <property type="match status" value="1"/>
</dbReference>
<dbReference type="FunFam" id="3.40.50.620:FF:000007">
    <property type="entry name" value="Glutamate--tRNA ligase"/>
    <property type="match status" value="1"/>
</dbReference>
<accession>A0A140E3T3</accession>
<dbReference type="GO" id="GO:0008270">
    <property type="term" value="F:zinc ion binding"/>
    <property type="evidence" value="ECO:0007669"/>
    <property type="project" value="UniProtKB-UniRule"/>
</dbReference>
<evidence type="ECO:0000259" key="11">
    <source>
        <dbReference type="Pfam" id="PF00749"/>
    </source>
</evidence>
<dbReference type="GO" id="GO:0000049">
    <property type="term" value="F:tRNA binding"/>
    <property type="evidence" value="ECO:0007669"/>
    <property type="project" value="InterPro"/>
</dbReference>
<dbReference type="InterPro" id="IPR000924">
    <property type="entry name" value="Glu/Gln-tRNA-synth"/>
</dbReference>
<dbReference type="EC" id="6.1.1.17" evidence="10"/>
<proteinExistence type="inferred from homology"/>
<dbReference type="NCBIfam" id="TIGR00464">
    <property type="entry name" value="gltX_bact"/>
    <property type="match status" value="1"/>
</dbReference>
<dbReference type="InterPro" id="IPR020751">
    <property type="entry name" value="aa-tRNA-synth_I_codon-bd_sub2"/>
</dbReference>
<keyword evidence="4 10" id="KW-0963">Cytoplasm</keyword>
<dbReference type="InterPro" id="IPR049940">
    <property type="entry name" value="GluQ/Sye"/>
</dbReference>
<dbReference type="Gene3D" id="3.40.50.620">
    <property type="entry name" value="HUPs"/>
    <property type="match status" value="1"/>
</dbReference>
<feature type="binding site" evidence="10">
    <location>
        <position position="127"/>
    </location>
    <ligand>
        <name>Zn(2+)</name>
        <dbReference type="ChEBI" id="CHEBI:29105"/>
    </ligand>
</feature>
<dbReference type="AlphaFoldDB" id="A0A140E3T3"/>
<dbReference type="GO" id="GO:0006424">
    <property type="term" value="P:glutamyl-tRNA aminoacylation"/>
    <property type="evidence" value="ECO:0007669"/>
    <property type="project" value="UniProtKB-UniRule"/>
</dbReference>
<comment type="catalytic activity">
    <reaction evidence="10">
        <text>tRNA(Glu) + L-glutamate + ATP = L-glutamyl-tRNA(Glu) + AMP + diphosphate</text>
        <dbReference type="Rhea" id="RHEA:23540"/>
        <dbReference type="Rhea" id="RHEA-COMP:9663"/>
        <dbReference type="Rhea" id="RHEA-COMP:9680"/>
        <dbReference type="ChEBI" id="CHEBI:29985"/>
        <dbReference type="ChEBI" id="CHEBI:30616"/>
        <dbReference type="ChEBI" id="CHEBI:33019"/>
        <dbReference type="ChEBI" id="CHEBI:78442"/>
        <dbReference type="ChEBI" id="CHEBI:78520"/>
        <dbReference type="ChEBI" id="CHEBI:456215"/>
        <dbReference type="EC" id="6.1.1.17"/>
    </reaction>
</comment>
<evidence type="ECO:0000256" key="10">
    <source>
        <dbReference type="HAMAP-Rule" id="MF_00022"/>
    </source>
</evidence>
<feature type="binding site" evidence="10">
    <location>
        <position position="238"/>
    </location>
    <ligand>
        <name>ATP</name>
        <dbReference type="ChEBI" id="CHEBI:30616"/>
    </ligand>
</feature>
<evidence type="ECO:0000256" key="3">
    <source>
        <dbReference type="ARBA" id="ARBA00011245"/>
    </source>
</evidence>
<dbReference type="InterPro" id="IPR001412">
    <property type="entry name" value="aa-tRNA-synth_I_CS"/>
</dbReference>
<dbReference type="GO" id="GO:0005829">
    <property type="term" value="C:cytosol"/>
    <property type="evidence" value="ECO:0007669"/>
    <property type="project" value="TreeGrafter"/>
</dbReference>
<organism evidence="13 14">
    <name type="scientific">Methylomonas denitrificans</name>
    <dbReference type="NCBI Taxonomy" id="1538553"/>
    <lineage>
        <taxon>Bacteria</taxon>
        <taxon>Pseudomonadati</taxon>
        <taxon>Pseudomonadota</taxon>
        <taxon>Gammaproteobacteria</taxon>
        <taxon>Methylococcales</taxon>
        <taxon>Methylococcaceae</taxon>
        <taxon>Methylomonas</taxon>
    </lineage>
</organism>
<dbReference type="GO" id="GO:0004818">
    <property type="term" value="F:glutamate-tRNA ligase activity"/>
    <property type="evidence" value="ECO:0007669"/>
    <property type="project" value="UniProtKB-UniRule"/>
</dbReference>
<keyword evidence="5 10" id="KW-0436">Ligase</keyword>
<dbReference type="PANTHER" id="PTHR43311">
    <property type="entry name" value="GLUTAMATE--TRNA LIGASE"/>
    <property type="match status" value="1"/>
</dbReference>
<gene>
    <name evidence="10" type="primary">gltX</name>
    <name evidence="13" type="ORF">JT25_000930</name>
</gene>
<feature type="domain" description="Glutamyl/glutaminyl-tRNA synthetase class Ib catalytic" evidence="11">
    <location>
        <begin position="3"/>
        <end position="303"/>
    </location>
</feature>
<evidence type="ECO:0000256" key="7">
    <source>
        <dbReference type="ARBA" id="ARBA00022840"/>
    </source>
</evidence>
<dbReference type="PRINTS" id="PR00987">
    <property type="entry name" value="TRNASYNTHGLU"/>
</dbReference>
<evidence type="ECO:0000256" key="6">
    <source>
        <dbReference type="ARBA" id="ARBA00022741"/>
    </source>
</evidence>
<dbReference type="InterPro" id="IPR008925">
    <property type="entry name" value="aa_tRNA-synth_I_cd-bd_sf"/>
</dbReference>
<keyword evidence="8 10" id="KW-0648">Protein biosynthesis</keyword>
<reference evidence="13 14" key="1">
    <citation type="journal article" date="2015" name="Environ. Microbiol.">
        <title>Methane oxidation coupled to nitrate reduction under hypoxia by the Gammaproteobacterium Methylomonas denitrificans, sp. nov. type strain FJG1.</title>
        <authorList>
            <person name="Kits K.D."/>
            <person name="Klotz M.G."/>
            <person name="Stein L.Y."/>
        </authorList>
    </citation>
    <scope>NUCLEOTIDE SEQUENCE [LARGE SCALE GENOMIC DNA]</scope>
    <source>
        <strain evidence="13 14">FJG1</strain>
    </source>
</reference>
<keyword evidence="7 10" id="KW-0067">ATP-binding</keyword>
<dbReference type="CDD" id="cd00808">
    <property type="entry name" value="GluRS_core"/>
    <property type="match status" value="1"/>
</dbReference>
<dbReference type="EMBL" id="CP014476">
    <property type="protein sequence ID" value="AMK75057.1"/>
    <property type="molecule type" value="Genomic_DNA"/>
</dbReference>
<feature type="binding site" evidence="10">
    <location>
        <position position="100"/>
    </location>
    <ligand>
        <name>Zn(2+)</name>
        <dbReference type="ChEBI" id="CHEBI:29105"/>
    </ligand>
</feature>
<dbReference type="InterPro" id="IPR033910">
    <property type="entry name" value="GluRS_core"/>
</dbReference>
<dbReference type="PANTHER" id="PTHR43311:SF2">
    <property type="entry name" value="GLUTAMATE--TRNA LIGASE, MITOCHONDRIAL-RELATED"/>
    <property type="match status" value="1"/>
</dbReference>
<dbReference type="InterPro" id="IPR004527">
    <property type="entry name" value="Glu-tRNA-ligase_bac/mito"/>
</dbReference>
<keyword evidence="6 10" id="KW-0547">Nucleotide-binding</keyword>
<sequence>MSIRTRFAPSPTGYLHVGGARTALFSWLYARKHGGRFILRIEDTDLERSSQESVNAILEGMTWLGLEYDEGPFYQTHRFDRYKEVIQQLLAQGDAYYCYCSREELEILREQQMANKEKPRYNGKCRHGVDNPQGERVVRFKNPGQGDVIIDDLVKGRIVVANKELDDLIIARSDGTPTYNLTVVVDDMDMGITHVIRGDDHVNNTPRQINILKALGAQLPVYAHVPMILGSDGARLSKRHGAVSVMQYRNDGYLPEALLNYLVRLGWSHGDQELFSLEEMVALFELEKVNVSASTFNTEKLLWLNHQYIMNSDPAHVARHLAWHMGERGIDPATGPALADVVKAQRERCKTLVDMAAESEYFYKEFDGYEEKAAKKHFKAGVDDVLQHLLAQFSAIGDWEASGLHQVVLDSAEQLQLNLGKVAQPLRVAVCGSGVSPAIDATLALLGREKTLKRIERAIQHIKNVENS</sequence>
<dbReference type="Pfam" id="PF19269">
    <property type="entry name" value="Anticodon_2"/>
    <property type="match status" value="1"/>
</dbReference>
<comment type="subcellular location">
    <subcellularLocation>
        <location evidence="1 10">Cytoplasm</location>
    </subcellularLocation>
</comment>
<keyword evidence="10" id="KW-0479">Metal-binding</keyword>
<evidence type="ECO:0000256" key="1">
    <source>
        <dbReference type="ARBA" id="ARBA00004496"/>
    </source>
</evidence>
<dbReference type="RefSeq" id="WP_036273534.1">
    <property type="nucleotide sequence ID" value="NZ_CP014476.1"/>
</dbReference>
<dbReference type="InterPro" id="IPR045462">
    <property type="entry name" value="aa-tRNA-synth_I_cd-bd"/>
</dbReference>
<dbReference type="Pfam" id="PF00749">
    <property type="entry name" value="tRNA-synt_1c"/>
    <property type="match status" value="1"/>
</dbReference>
<feature type="binding site" evidence="10">
    <location>
        <position position="125"/>
    </location>
    <ligand>
        <name>Zn(2+)</name>
        <dbReference type="ChEBI" id="CHEBI:29105"/>
    </ligand>
</feature>
<keyword evidence="14" id="KW-1185">Reference proteome</keyword>
<feature type="binding site" evidence="10">
    <location>
        <position position="98"/>
    </location>
    <ligand>
        <name>Zn(2+)</name>
        <dbReference type="ChEBI" id="CHEBI:29105"/>
    </ligand>
</feature>
<dbReference type="KEGG" id="mdn:JT25_000930"/>
<feature type="domain" description="Aminoacyl-tRNA synthetase class I anticodon-binding" evidence="12">
    <location>
        <begin position="319"/>
        <end position="459"/>
    </location>
</feature>
<comment type="subunit">
    <text evidence="3 10">Monomer.</text>
</comment>
<evidence type="ECO:0000313" key="13">
    <source>
        <dbReference type="EMBL" id="AMK75057.1"/>
    </source>
</evidence>
<dbReference type="GO" id="GO:0005524">
    <property type="term" value="F:ATP binding"/>
    <property type="evidence" value="ECO:0007669"/>
    <property type="project" value="UniProtKB-UniRule"/>
</dbReference>
<feature type="short sequence motif" description="'KMSKS' region" evidence="10">
    <location>
        <begin position="235"/>
        <end position="239"/>
    </location>
</feature>
<evidence type="ECO:0000256" key="4">
    <source>
        <dbReference type="ARBA" id="ARBA00022490"/>
    </source>
</evidence>
<name>A0A140E3T3_9GAMM</name>
<dbReference type="STRING" id="1538553.JT25_000930"/>
<evidence type="ECO:0000256" key="2">
    <source>
        <dbReference type="ARBA" id="ARBA00007894"/>
    </source>
</evidence>